<comment type="caution">
    <text evidence="1">The sequence shown here is derived from an EMBL/GenBank/DDBJ whole genome shotgun (WGS) entry which is preliminary data.</text>
</comment>
<reference evidence="1 2" key="1">
    <citation type="submission" date="2015-01" db="EMBL/GenBank/DDBJ databases">
        <title>Evolution of Trichinella species and genotypes.</title>
        <authorList>
            <person name="Korhonen P.K."/>
            <person name="Edoardo P."/>
            <person name="Giuseppe L.R."/>
            <person name="Gasser R.B."/>
        </authorList>
    </citation>
    <scope>NUCLEOTIDE SEQUENCE [LARGE SCALE GENOMIC DNA]</scope>
    <source>
        <strain evidence="1">ISS120</strain>
    </source>
</reference>
<name>A0A0V1CXT9_TRIBR</name>
<dbReference type="EMBL" id="JYDI01000076">
    <property type="protein sequence ID" value="KRY54024.1"/>
    <property type="molecule type" value="Genomic_DNA"/>
</dbReference>
<evidence type="ECO:0000313" key="2">
    <source>
        <dbReference type="Proteomes" id="UP000054653"/>
    </source>
</evidence>
<accession>A0A0V1CXT9</accession>
<protein>
    <submittedName>
        <fullName evidence="1">Uncharacterized protein</fullName>
    </submittedName>
</protein>
<gene>
    <name evidence="1" type="ORF">T03_9600</name>
</gene>
<dbReference type="Proteomes" id="UP000054653">
    <property type="component" value="Unassembled WGS sequence"/>
</dbReference>
<organism evidence="1 2">
    <name type="scientific">Trichinella britovi</name>
    <name type="common">Parasitic roundworm</name>
    <dbReference type="NCBI Taxonomy" id="45882"/>
    <lineage>
        <taxon>Eukaryota</taxon>
        <taxon>Metazoa</taxon>
        <taxon>Ecdysozoa</taxon>
        <taxon>Nematoda</taxon>
        <taxon>Enoplea</taxon>
        <taxon>Dorylaimia</taxon>
        <taxon>Trichinellida</taxon>
        <taxon>Trichinellidae</taxon>
        <taxon>Trichinella</taxon>
    </lineage>
</organism>
<proteinExistence type="predicted"/>
<evidence type="ECO:0000313" key="1">
    <source>
        <dbReference type="EMBL" id="KRY54024.1"/>
    </source>
</evidence>
<dbReference type="AlphaFoldDB" id="A0A0V1CXT9"/>
<sequence>MALLSIGPEICVASLIAGIHHISLVVRVAISAFGDDSVHTAVLLITCLGCLIENYSA</sequence>
<keyword evidence="2" id="KW-1185">Reference proteome</keyword>